<dbReference type="AlphaFoldDB" id="A0A7S1FBQ5"/>
<dbReference type="PANTHER" id="PTHR22808">
    <property type="entry name" value="NCL1 YEAST -RELATED NOL1/NOP2/FMU SUN DOMAIN-CONTAINING"/>
    <property type="match status" value="1"/>
</dbReference>
<keyword evidence="8" id="KW-0496">Mitochondrion</keyword>
<dbReference type="InterPro" id="IPR001678">
    <property type="entry name" value="MeTrfase_RsmB-F_NOP2_dom"/>
</dbReference>
<dbReference type="SUPFAM" id="SSF53335">
    <property type="entry name" value="S-adenosyl-L-methionine-dependent methyltransferases"/>
    <property type="match status" value="1"/>
</dbReference>
<keyword evidence="6 11" id="KW-0694">RNA-binding</keyword>
<proteinExistence type="inferred from homology"/>
<feature type="binding site" evidence="11">
    <location>
        <position position="181"/>
    </location>
    <ligand>
        <name>S-adenosyl-L-methionine</name>
        <dbReference type="ChEBI" id="CHEBI:59789"/>
    </ligand>
</feature>
<evidence type="ECO:0000256" key="5">
    <source>
        <dbReference type="ARBA" id="ARBA00022691"/>
    </source>
</evidence>
<evidence type="ECO:0000256" key="8">
    <source>
        <dbReference type="ARBA" id="ARBA00023128"/>
    </source>
</evidence>
<keyword evidence="7" id="KW-0809">Transit peptide</keyword>
<evidence type="ECO:0000259" key="12">
    <source>
        <dbReference type="PROSITE" id="PS51686"/>
    </source>
</evidence>
<evidence type="ECO:0000313" key="13">
    <source>
        <dbReference type="EMBL" id="CAD8855398.1"/>
    </source>
</evidence>
<evidence type="ECO:0000256" key="11">
    <source>
        <dbReference type="PROSITE-ProRule" id="PRU01023"/>
    </source>
</evidence>
<keyword evidence="4 11" id="KW-0808">Transferase</keyword>
<dbReference type="InterPro" id="IPR029063">
    <property type="entry name" value="SAM-dependent_MTases_sf"/>
</dbReference>
<keyword evidence="3 11" id="KW-0489">Methyltransferase</keyword>
<feature type="active site" description="Nucleophile" evidence="11">
    <location>
        <position position="262"/>
    </location>
</feature>
<dbReference type="InterPro" id="IPR023267">
    <property type="entry name" value="RCMT"/>
</dbReference>
<feature type="binding site" evidence="11">
    <location>
        <begin position="120"/>
        <end position="126"/>
    </location>
    <ligand>
        <name>S-adenosyl-L-methionine</name>
        <dbReference type="ChEBI" id="CHEBI:59789"/>
    </ligand>
</feature>
<organism evidence="13">
    <name type="scientific">Noctiluca scintillans</name>
    <name type="common">Sea sparkle</name>
    <name type="synonym">Red tide dinoflagellate</name>
    <dbReference type="NCBI Taxonomy" id="2966"/>
    <lineage>
        <taxon>Eukaryota</taxon>
        <taxon>Sar</taxon>
        <taxon>Alveolata</taxon>
        <taxon>Dinophyceae</taxon>
        <taxon>Noctilucales</taxon>
        <taxon>Noctilucaceae</taxon>
        <taxon>Noctiluca</taxon>
    </lineage>
</organism>
<dbReference type="Gene3D" id="3.40.50.150">
    <property type="entry name" value="Vaccinia Virus protein VP39"/>
    <property type="match status" value="1"/>
</dbReference>
<dbReference type="CDD" id="cd02440">
    <property type="entry name" value="AdoMet_MTases"/>
    <property type="match status" value="1"/>
</dbReference>
<protein>
    <recommendedName>
        <fullName evidence="9">NOL1/NOP2/Sun domain family member 4</fullName>
    </recommendedName>
</protein>
<name>A0A7S1FBQ5_NOCSC</name>
<comment type="subcellular location">
    <subcellularLocation>
        <location evidence="1">Mitochondrion</location>
    </subcellularLocation>
</comment>
<dbReference type="PRINTS" id="PR02008">
    <property type="entry name" value="RCMTFAMILY"/>
</dbReference>
<evidence type="ECO:0000256" key="6">
    <source>
        <dbReference type="ARBA" id="ARBA00022884"/>
    </source>
</evidence>
<sequence>MAVRLRGESGWLATHKKAYGQRWGGLHRALLAPVDHVALVNPFLPVAAQTQYQEEHKLKSHESIPFVFEMCQTERVRDEDEFDRVDVEQDLLPCYHLDGASVMAALALEVAPGEKVLDLCAAPGGKSLVIASQLFMGAKGGVLVCNESSRPRCQRLRRVLETFLPSELTAVGGCVHVTNCDVLGGGSGAGDVPVPVQRLGPFDKVLVDAPCSSDRHLAQQGSAALAKWATGTVKANAERQLELLRCAARLVRPGGLILYATCALSETENDAVVSKFLQKDVAFGVETSEVGGKESDDDPTSLHFKGAERTVSGMQILPDRTPYGPIYFARLRRL</sequence>
<feature type="binding site" evidence="11">
    <location>
        <position position="147"/>
    </location>
    <ligand>
        <name>S-adenosyl-L-methionine</name>
        <dbReference type="ChEBI" id="CHEBI:59789"/>
    </ligand>
</feature>
<evidence type="ECO:0000256" key="1">
    <source>
        <dbReference type="ARBA" id="ARBA00004173"/>
    </source>
</evidence>
<dbReference type="Pfam" id="PF01189">
    <property type="entry name" value="Methyltr_RsmB-F"/>
    <property type="match status" value="1"/>
</dbReference>
<feature type="domain" description="SAM-dependent MTase RsmB/NOP-type" evidence="12">
    <location>
        <begin position="98"/>
        <end position="334"/>
    </location>
</feature>
<dbReference type="GO" id="GO:0008173">
    <property type="term" value="F:RNA methyltransferase activity"/>
    <property type="evidence" value="ECO:0007669"/>
    <property type="project" value="InterPro"/>
</dbReference>
<dbReference type="GO" id="GO:0003723">
    <property type="term" value="F:RNA binding"/>
    <property type="evidence" value="ECO:0007669"/>
    <property type="project" value="UniProtKB-UniRule"/>
</dbReference>
<evidence type="ECO:0000256" key="10">
    <source>
        <dbReference type="ARBA" id="ARBA00049302"/>
    </source>
</evidence>
<dbReference type="PROSITE" id="PS51686">
    <property type="entry name" value="SAM_MT_RSMB_NOP"/>
    <property type="match status" value="1"/>
</dbReference>
<keyword evidence="5 11" id="KW-0949">S-adenosyl-L-methionine</keyword>
<dbReference type="GO" id="GO:0031167">
    <property type="term" value="P:rRNA methylation"/>
    <property type="evidence" value="ECO:0007669"/>
    <property type="project" value="TreeGrafter"/>
</dbReference>
<evidence type="ECO:0000256" key="7">
    <source>
        <dbReference type="ARBA" id="ARBA00022946"/>
    </source>
</evidence>
<evidence type="ECO:0000256" key="4">
    <source>
        <dbReference type="ARBA" id="ARBA00022679"/>
    </source>
</evidence>
<dbReference type="EMBL" id="HBFQ01042094">
    <property type="protein sequence ID" value="CAD8855398.1"/>
    <property type="molecule type" value="Transcribed_RNA"/>
</dbReference>
<dbReference type="InterPro" id="IPR049560">
    <property type="entry name" value="MeTrfase_RsmB-F_NOP2_cat"/>
</dbReference>
<feature type="binding site" evidence="11">
    <location>
        <position position="208"/>
    </location>
    <ligand>
        <name>S-adenosyl-L-methionine</name>
        <dbReference type="ChEBI" id="CHEBI:59789"/>
    </ligand>
</feature>
<dbReference type="GO" id="GO:0005762">
    <property type="term" value="C:mitochondrial large ribosomal subunit"/>
    <property type="evidence" value="ECO:0007669"/>
    <property type="project" value="TreeGrafter"/>
</dbReference>
<keyword evidence="2" id="KW-0698">rRNA processing</keyword>
<evidence type="ECO:0000256" key="3">
    <source>
        <dbReference type="ARBA" id="ARBA00022603"/>
    </source>
</evidence>
<dbReference type="PANTHER" id="PTHR22808:SF3">
    <property type="entry name" value="5-METHYLCYTOSINE RRNA METHYLTRANSFERASE NSUN4"/>
    <property type="match status" value="1"/>
</dbReference>
<evidence type="ECO:0000256" key="2">
    <source>
        <dbReference type="ARBA" id="ARBA00022552"/>
    </source>
</evidence>
<gene>
    <name evidence="13" type="ORF">NSCI0253_LOCUS29750</name>
</gene>
<accession>A0A7S1FBQ5</accession>
<reference evidence="13" key="1">
    <citation type="submission" date="2021-01" db="EMBL/GenBank/DDBJ databases">
        <authorList>
            <person name="Corre E."/>
            <person name="Pelletier E."/>
            <person name="Niang G."/>
            <person name="Scheremetjew M."/>
            <person name="Finn R."/>
            <person name="Kale V."/>
            <person name="Holt S."/>
            <person name="Cochrane G."/>
            <person name="Meng A."/>
            <person name="Brown T."/>
            <person name="Cohen L."/>
        </authorList>
    </citation>
    <scope>NUCLEOTIDE SEQUENCE</scope>
</reference>
<comment type="similarity">
    <text evidence="11">Belongs to the class I-like SAM-binding methyltransferase superfamily. RsmB/NOP family.</text>
</comment>
<evidence type="ECO:0000256" key="9">
    <source>
        <dbReference type="ARBA" id="ARBA00042050"/>
    </source>
</evidence>
<comment type="catalytic activity">
    <reaction evidence="10">
        <text>a cytidine in rRNA + S-adenosyl-L-methionine = a 5-methylcytidine in rRNA + S-adenosyl-L-homocysteine + H(+)</text>
        <dbReference type="Rhea" id="RHEA:61484"/>
        <dbReference type="Rhea" id="RHEA-COMP:15836"/>
        <dbReference type="Rhea" id="RHEA-COMP:15837"/>
        <dbReference type="ChEBI" id="CHEBI:15378"/>
        <dbReference type="ChEBI" id="CHEBI:57856"/>
        <dbReference type="ChEBI" id="CHEBI:59789"/>
        <dbReference type="ChEBI" id="CHEBI:74483"/>
        <dbReference type="ChEBI" id="CHEBI:82748"/>
    </reaction>
</comment>